<protein>
    <recommendedName>
        <fullName evidence="9">Protein-export membrane protein SecF</fullName>
    </recommendedName>
</protein>
<keyword evidence="6 9" id="KW-1133">Transmembrane helix</keyword>
<dbReference type="SUPFAM" id="SSF82866">
    <property type="entry name" value="Multidrug efflux transporter AcrB transmembrane domain"/>
    <property type="match status" value="1"/>
</dbReference>
<feature type="transmembrane region" description="Helical" evidence="9">
    <location>
        <begin position="270"/>
        <end position="293"/>
    </location>
</feature>
<evidence type="ECO:0000256" key="6">
    <source>
        <dbReference type="ARBA" id="ARBA00022989"/>
    </source>
</evidence>
<feature type="transmembrane region" description="Helical" evidence="9">
    <location>
        <begin position="242"/>
        <end position="264"/>
    </location>
</feature>
<reference evidence="11 12" key="1">
    <citation type="submission" date="2016-10" db="EMBL/GenBank/DDBJ databases">
        <authorList>
            <person name="de Groot N.N."/>
        </authorList>
    </citation>
    <scope>NUCLEOTIDE SEQUENCE [LARGE SCALE GENOMIC DNA]</scope>
    <source>
        <strain evidence="11 12">CGMCC 1.5070</strain>
    </source>
</reference>
<proteinExistence type="inferred from homology"/>
<dbReference type="RefSeq" id="WP_092752193.1">
    <property type="nucleotide sequence ID" value="NZ_FOCG01000001.1"/>
</dbReference>
<sequence>MIDFCGKRKLFYTISIVIIALSILSTLVFGIQLDIQFKGGSIITYSHTGEVDKAAAEEFIQKTLNENVSVQEAVDIATGNTNMVVSLTSDKSLSSDSQLALTDALQAEYPGQNFVATEISNVDPTIGKEFFAKCMVALVLSAFLMVVYIAFRFRKIGGWSAGVMCMLALLHDSIVVYATFIICRIPLNENFIAVVITIIGYSLNATIVIYDRIRENRKLLGKNVPLADLVTKSVNQSLGRTVMTSVATIAAMAVVCIVGKVYGLDSILSFAFPLTMGMVSGLYSSVCIAPALWTSWQEYKVKKAA</sequence>
<keyword evidence="7 9" id="KW-0811">Translocation</keyword>
<comment type="subunit">
    <text evidence="9">Forms a complex with SecD. Part of the essential Sec protein translocation apparatus which comprises SecA, SecYEG and auxiliary proteins SecDF. Other proteins may also be involved.</text>
</comment>
<dbReference type="PANTHER" id="PTHR30081:SF8">
    <property type="entry name" value="PROTEIN TRANSLOCASE SUBUNIT SECF"/>
    <property type="match status" value="1"/>
</dbReference>
<dbReference type="EMBL" id="FOCG01000001">
    <property type="protein sequence ID" value="SEM63229.1"/>
    <property type="molecule type" value="Genomic_DNA"/>
</dbReference>
<dbReference type="GO" id="GO:0015450">
    <property type="term" value="F:protein-transporting ATPase activity"/>
    <property type="evidence" value="ECO:0007669"/>
    <property type="project" value="InterPro"/>
</dbReference>
<dbReference type="PRINTS" id="PR01755">
    <property type="entry name" value="SECFTRNLCASE"/>
</dbReference>
<keyword evidence="12" id="KW-1185">Reference proteome</keyword>
<dbReference type="NCBIfam" id="TIGR00966">
    <property type="entry name" value="transloc_SecF"/>
    <property type="match status" value="1"/>
</dbReference>
<evidence type="ECO:0000256" key="7">
    <source>
        <dbReference type="ARBA" id="ARBA00023010"/>
    </source>
</evidence>
<dbReference type="Gene3D" id="1.20.1640.10">
    <property type="entry name" value="Multidrug efflux transporter AcrB transmembrane domain"/>
    <property type="match status" value="1"/>
</dbReference>
<feature type="domain" description="Protein export membrane protein SecD/SecF C-terminal" evidence="10">
    <location>
        <begin position="112"/>
        <end position="298"/>
    </location>
</feature>
<evidence type="ECO:0000259" key="10">
    <source>
        <dbReference type="Pfam" id="PF02355"/>
    </source>
</evidence>
<feature type="transmembrane region" description="Helical" evidence="9">
    <location>
        <begin position="130"/>
        <end position="151"/>
    </location>
</feature>
<evidence type="ECO:0000256" key="4">
    <source>
        <dbReference type="ARBA" id="ARBA00022692"/>
    </source>
</evidence>
<dbReference type="Proteomes" id="UP000199158">
    <property type="component" value="Unassembled WGS sequence"/>
</dbReference>
<keyword evidence="8 9" id="KW-0472">Membrane</keyword>
<feature type="transmembrane region" description="Helical" evidence="9">
    <location>
        <begin position="191"/>
        <end position="210"/>
    </location>
</feature>
<evidence type="ECO:0000256" key="2">
    <source>
        <dbReference type="ARBA" id="ARBA00022448"/>
    </source>
</evidence>
<dbReference type="AlphaFoldDB" id="A0A1H8A0C3"/>
<comment type="function">
    <text evidence="9">Part of the Sec protein translocase complex. Interacts with the SecYEG preprotein conducting channel. SecDF uses the proton motive force (PMF) to complete protein translocation after the ATP-dependent function of SecA.</text>
</comment>
<keyword evidence="3 9" id="KW-1003">Cell membrane</keyword>
<dbReference type="InterPro" id="IPR022813">
    <property type="entry name" value="SecD/SecF_arch_bac"/>
</dbReference>
<keyword evidence="5 9" id="KW-0653">Protein transport</keyword>
<evidence type="ECO:0000256" key="8">
    <source>
        <dbReference type="ARBA" id="ARBA00023136"/>
    </source>
</evidence>
<evidence type="ECO:0000256" key="9">
    <source>
        <dbReference type="HAMAP-Rule" id="MF_01464"/>
    </source>
</evidence>
<evidence type="ECO:0000313" key="12">
    <source>
        <dbReference type="Proteomes" id="UP000199158"/>
    </source>
</evidence>
<feature type="transmembrane region" description="Helical" evidence="9">
    <location>
        <begin position="163"/>
        <end position="185"/>
    </location>
</feature>
<evidence type="ECO:0000256" key="3">
    <source>
        <dbReference type="ARBA" id="ARBA00022475"/>
    </source>
</evidence>
<comment type="similarity">
    <text evidence="9">Belongs to the SecD/SecF family. SecF subfamily.</text>
</comment>
<keyword evidence="4 9" id="KW-0812">Transmembrane</keyword>
<dbReference type="PANTHER" id="PTHR30081">
    <property type="entry name" value="PROTEIN-EXPORT MEMBRANE PROTEIN SEC"/>
    <property type="match status" value="1"/>
</dbReference>
<dbReference type="OrthoDB" id="9805019at2"/>
<organism evidence="11 12">
    <name type="scientific">Hydrogenoanaerobacterium saccharovorans</name>
    <dbReference type="NCBI Taxonomy" id="474960"/>
    <lineage>
        <taxon>Bacteria</taxon>
        <taxon>Bacillati</taxon>
        <taxon>Bacillota</taxon>
        <taxon>Clostridia</taxon>
        <taxon>Eubacteriales</taxon>
        <taxon>Oscillospiraceae</taxon>
        <taxon>Hydrogenoanaerobacterium</taxon>
    </lineage>
</organism>
<dbReference type="GO" id="GO:0065002">
    <property type="term" value="P:intracellular protein transmembrane transport"/>
    <property type="evidence" value="ECO:0007669"/>
    <property type="project" value="UniProtKB-UniRule"/>
</dbReference>
<evidence type="ECO:0000313" key="11">
    <source>
        <dbReference type="EMBL" id="SEM63229.1"/>
    </source>
</evidence>
<dbReference type="STRING" id="474960.SAMN05216180_0973"/>
<evidence type="ECO:0000256" key="1">
    <source>
        <dbReference type="ARBA" id="ARBA00004651"/>
    </source>
</evidence>
<dbReference type="Pfam" id="PF02355">
    <property type="entry name" value="SecD_SecF_C"/>
    <property type="match status" value="1"/>
</dbReference>
<comment type="subcellular location">
    <subcellularLocation>
        <location evidence="1 9">Cell membrane</location>
        <topology evidence="1 9">Multi-pass membrane protein</topology>
    </subcellularLocation>
</comment>
<dbReference type="GO" id="GO:0005886">
    <property type="term" value="C:plasma membrane"/>
    <property type="evidence" value="ECO:0007669"/>
    <property type="project" value="UniProtKB-SubCell"/>
</dbReference>
<evidence type="ECO:0000256" key="5">
    <source>
        <dbReference type="ARBA" id="ARBA00022927"/>
    </source>
</evidence>
<dbReference type="GO" id="GO:0043952">
    <property type="term" value="P:protein transport by the Sec complex"/>
    <property type="evidence" value="ECO:0007669"/>
    <property type="project" value="UniProtKB-UniRule"/>
</dbReference>
<dbReference type="InterPro" id="IPR005665">
    <property type="entry name" value="SecF_bac"/>
</dbReference>
<dbReference type="GO" id="GO:0006605">
    <property type="term" value="P:protein targeting"/>
    <property type="evidence" value="ECO:0007669"/>
    <property type="project" value="UniProtKB-UniRule"/>
</dbReference>
<dbReference type="InterPro" id="IPR048634">
    <property type="entry name" value="SecD_SecF_C"/>
</dbReference>
<accession>A0A1H8A0C3</accession>
<keyword evidence="2 9" id="KW-0813">Transport</keyword>
<gene>
    <name evidence="9" type="primary">secF</name>
    <name evidence="11" type="ORF">SAMN05216180_0973</name>
</gene>
<feature type="transmembrane region" description="Helical" evidence="9">
    <location>
        <begin position="12"/>
        <end position="31"/>
    </location>
</feature>
<dbReference type="HAMAP" id="MF_01464_B">
    <property type="entry name" value="SecF_B"/>
    <property type="match status" value="1"/>
</dbReference>
<dbReference type="InterPro" id="IPR022645">
    <property type="entry name" value="SecD/SecF_bac"/>
</dbReference>
<name>A0A1H8A0C3_9FIRM</name>